<accession>A0A6M4ASZ1</accession>
<dbReference type="Proteomes" id="UP000503018">
    <property type="component" value="Chromosome"/>
</dbReference>
<name>A0A6M4ASZ1_9SPHN</name>
<dbReference type="AlphaFoldDB" id="A0A6M4ASZ1"/>
<sequence>MAQLAVPMMAAGGIVKAVGGVRAGLFNQAVAQTQADEALAIGNAEAMQVRDAARATMVNQLGSMAESGFAIGEGTALTVLEQSLLNREVDVMQARRNAAGKAAGLRAQGRMAMEQGLFGAAAELIGAAGAIGNYRADYAAARGPVAPRGSNQPGSSSGGRGGPSSGKGQ</sequence>
<organism evidence="2 3">
    <name type="scientific">Sphingomonas lacunae</name>
    <dbReference type="NCBI Taxonomy" id="2698828"/>
    <lineage>
        <taxon>Bacteria</taxon>
        <taxon>Pseudomonadati</taxon>
        <taxon>Pseudomonadota</taxon>
        <taxon>Alphaproteobacteria</taxon>
        <taxon>Sphingomonadales</taxon>
        <taxon>Sphingomonadaceae</taxon>
        <taxon>Sphingomonas</taxon>
    </lineage>
</organism>
<feature type="compositionally biased region" description="Gly residues" evidence="1">
    <location>
        <begin position="156"/>
        <end position="169"/>
    </location>
</feature>
<evidence type="ECO:0000313" key="3">
    <source>
        <dbReference type="Proteomes" id="UP000503018"/>
    </source>
</evidence>
<keyword evidence="3" id="KW-1185">Reference proteome</keyword>
<reference evidence="2 3" key="1">
    <citation type="submission" date="2020-01" db="EMBL/GenBank/DDBJ databases">
        <title>Sphingomonas sp. strain CSW-10.</title>
        <authorList>
            <person name="Chen W.-M."/>
        </authorList>
    </citation>
    <scope>NUCLEOTIDE SEQUENCE [LARGE SCALE GENOMIC DNA]</scope>
    <source>
        <strain evidence="2 3">CSW-10</strain>
    </source>
</reference>
<gene>
    <name evidence="2" type="ORF">GV829_04655</name>
</gene>
<evidence type="ECO:0000256" key="1">
    <source>
        <dbReference type="SAM" id="MobiDB-lite"/>
    </source>
</evidence>
<dbReference type="RefSeq" id="WP_169944311.1">
    <property type="nucleotide sequence ID" value="NZ_CP053015.1"/>
</dbReference>
<feature type="region of interest" description="Disordered" evidence="1">
    <location>
        <begin position="143"/>
        <end position="169"/>
    </location>
</feature>
<protein>
    <submittedName>
        <fullName evidence="2">Uncharacterized protein</fullName>
    </submittedName>
</protein>
<dbReference type="KEGG" id="slan:GV829_04655"/>
<dbReference type="EMBL" id="CP053015">
    <property type="protein sequence ID" value="QJQ31826.1"/>
    <property type="molecule type" value="Genomic_DNA"/>
</dbReference>
<evidence type="ECO:0000313" key="2">
    <source>
        <dbReference type="EMBL" id="QJQ31826.1"/>
    </source>
</evidence>
<proteinExistence type="predicted"/>